<comment type="caution">
    <text evidence="1">The sequence shown here is derived from an EMBL/GenBank/DDBJ whole genome shotgun (WGS) entry which is preliminary data.</text>
</comment>
<sequence>MTYHFNICIQEILFSCMFNDKLYSFQWRLSLNLVSKRWFDFMRCSIINTDRKVLCNIWSSDKLTDVLKPVRDIEGWVTHLLDREYCMLRHAKTVVVQINRRFELYYLQKCSRLTKVSFLFKSNNHIEPLLEFINSSQTLTSVQLIFDYTDSILCAILLNRNIRKLTIGKSTPQTLEKSLDNRLANNYIKKYQQQNEPNTTLVKLKFKDNQSDRTGSNNNEKYRIYNNPLQYIKGLVYLSLGTFLVHLSLGNSNQDCIASDSLSQIPASQCYPLEALLQESNYLSKLTIGSTIRYKPSDVKQIATLLESNSTIYTVDIMTVGDRPNSILSQIKKSEHFKQATTKPSRKLEFLQHNIFERNCDISASCDTDNNNQEVSTNEKHQKNKLQKAINLLLSKK</sequence>
<dbReference type="RefSeq" id="XP_020432696.1">
    <property type="nucleotide sequence ID" value="XM_020577369.1"/>
</dbReference>
<accession>D3BDD2</accession>
<protein>
    <submittedName>
        <fullName evidence="1">Uncharacterized protein</fullName>
    </submittedName>
</protein>
<gene>
    <name evidence="1" type="ORF">PPL_06515</name>
</gene>
<name>D3BDD2_HETP5</name>
<dbReference type="InParanoid" id="D3BDD2"/>
<dbReference type="EMBL" id="ADBJ01000029">
    <property type="protein sequence ID" value="EFA80576.1"/>
    <property type="molecule type" value="Genomic_DNA"/>
</dbReference>
<evidence type="ECO:0000313" key="2">
    <source>
        <dbReference type="Proteomes" id="UP000001396"/>
    </source>
</evidence>
<organism evidence="1 2">
    <name type="scientific">Heterostelium pallidum (strain ATCC 26659 / Pp 5 / PN500)</name>
    <name type="common">Cellular slime mold</name>
    <name type="synonym">Polysphondylium pallidum</name>
    <dbReference type="NCBI Taxonomy" id="670386"/>
    <lineage>
        <taxon>Eukaryota</taxon>
        <taxon>Amoebozoa</taxon>
        <taxon>Evosea</taxon>
        <taxon>Eumycetozoa</taxon>
        <taxon>Dictyostelia</taxon>
        <taxon>Acytosteliales</taxon>
        <taxon>Acytosteliaceae</taxon>
        <taxon>Heterostelium</taxon>
    </lineage>
</organism>
<dbReference type="AlphaFoldDB" id="D3BDD2"/>
<evidence type="ECO:0000313" key="1">
    <source>
        <dbReference type="EMBL" id="EFA80576.1"/>
    </source>
</evidence>
<keyword evidence="2" id="KW-1185">Reference proteome</keyword>
<reference evidence="1 2" key="1">
    <citation type="journal article" date="2011" name="Genome Res.">
        <title>Phylogeny-wide analysis of social amoeba genomes highlights ancient origins for complex intercellular communication.</title>
        <authorList>
            <person name="Heidel A.J."/>
            <person name="Lawal H.M."/>
            <person name="Felder M."/>
            <person name="Schilde C."/>
            <person name="Helps N.R."/>
            <person name="Tunggal B."/>
            <person name="Rivero F."/>
            <person name="John U."/>
            <person name="Schleicher M."/>
            <person name="Eichinger L."/>
            <person name="Platzer M."/>
            <person name="Noegel A.A."/>
            <person name="Schaap P."/>
            <person name="Gloeckner G."/>
        </authorList>
    </citation>
    <scope>NUCLEOTIDE SEQUENCE [LARGE SCALE GENOMIC DNA]</scope>
    <source>
        <strain evidence="2">ATCC 26659 / Pp 5 / PN500</strain>
    </source>
</reference>
<proteinExistence type="predicted"/>
<dbReference type="Proteomes" id="UP000001396">
    <property type="component" value="Unassembled WGS sequence"/>
</dbReference>
<dbReference type="GeneID" id="31361997"/>